<name>A0A9D3ZFX3_9ROSI</name>
<dbReference type="Proteomes" id="UP000828251">
    <property type="component" value="Unassembled WGS sequence"/>
</dbReference>
<comment type="caution">
    <text evidence="1">The sequence shown here is derived from an EMBL/GenBank/DDBJ whole genome shotgun (WGS) entry which is preliminary data.</text>
</comment>
<dbReference type="OrthoDB" id="913711at2759"/>
<organism evidence="1 2">
    <name type="scientific">Gossypium stocksii</name>
    <dbReference type="NCBI Taxonomy" id="47602"/>
    <lineage>
        <taxon>Eukaryota</taxon>
        <taxon>Viridiplantae</taxon>
        <taxon>Streptophyta</taxon>
        <taxon>Embryophyta</taxon>
        <taxon>Tracheophyta</taxon>
        <taxon>Spermatophyta</taxon>
        <taxon>Magnoliopsida</taxon>
        <taxon>eudicotyledons</taxon>
        <taxon>Gunneridae</taxon>
        <taxon>Pentapetalae</taxon>
        <taxon>rosids</taxon>
        <taxon>malvids</taxon>
        <taxon>Malvales</taxon>
        <taxon>Malvaceae</taxon>
        <taxon>Malvoideae</taxon>
        <taxon>Gossypium</taxon>
    </lineage>
</organism>
<evidence type="ECO:0008006" key="3">
    <source>
        <dbReference type="Google" id="ProtNLM"/>
    </source>
</evidence>
<gene>
    <name evidence="1" type="ORF">J1N35_044355</name>
</gene>
<protein>
    <recommendedName>
        <fullName evidence="3">Retrotransposon gag domain-containing protein</fullName>
    </recommendedName>
</protein>
<dbReference type="AlphaFoldDB" id="A0A9D3ZFX3"/>
<accession>A0A9D3ZFX3</accession>
<reference evidence="1 2" key="1">
    <citation type="journal article" date="2021" name="Plant Biotechnol. J.">
        <title>Multi-omics assisted identification of the key and species-specific regulatory components of drought-tolerant mechanisms in Gossypium stocksii.</title>
        <authorList>
            <person name="Yu D."/>
            <person name="Ke L."/>
            <person name="Zhang D."/>
            <person name="Wu Y."/>
            <person name="Sun Y."/>
            <person name="Mei J."/>
            <person name="Sun J."/>
            <person name="Sun Y."/>
        </authorList>
    </citation>
    <scope>NUCLEOTIDE SEQUENCE [LARGE SCALE GENOMIC DNA]</scope>
    <source>
        <strain evidence="2">cv. E1</strain>
        <tissue evidence="1">Leaf</tissue>
    </source>
</reference>
<keyword evidence="2" id="KW-1185">Reference proteome</keyword>
<dbReference type="EMBL" id="JAIQCV010000013">
    <property type="protein sequence ID" value="KAH1032181.1"/>
    <property type="molecule type" value="Genomic_DNA"/>
</dbReference>
<evidence type="ECO:0000313" key="2">
    <source>
        <dbReference type="Proteomes" id="UP000828251"/>
    </source>
</evidence>
<evidence type="ECO:0000313" key="1">
    <source>
        <dbReference type="EMBL" id="KAH1032181.1"/>
    </source>
</evidence>
<sequence>MTHPNETFSFIPSSSQIRASGFGPQHDETDLFAAWILEKCHTQDEASSTQVKEWMNKMDKLCRNIRALHPELQDMDWLFCSINLLAFKIAAVSLPYDFKVPKDMFEGRRDLQAHIMQYNDYMNVLGASDVAKCKAFSMTLKTSAKNWYLSLQ</sequence>
<proteinExistence type="predicted"/>